<dbReference type="GO" id="GO:0016853">
    <property type="term" value="F:isomerase activity"/>
    <property type="evidence" value="ECO:0007669"/>
    <property type="project" value="UniProtKB-KW"/>
</dbReference>
<dbReference type="OrthoDB" id="7663298at2759"/>
<dbReference type="InterPro" id="IPR037171">
    <property type="entry name" value="NagB/RpiA_transferase-like"/>
</dbReference>
<dbReference type="GO" id="GO:0019262">
    <property type="term" value="P:N-acetylneuraminate catabolic process"/>
    <property type="evidence" value="ECO:0007669"/>
    <property type="project" value="TreeGrafter"/>
</dbReference>
<keyword evidence="8" id="KW-0413">Isomerase</keyword>
<dbReference type="EC" id="3.5.99.6" evidence="6"/>
<proteinExistence type="inferred from homology"/>
<dbReference type="SUPFAM" id="SSF100950">
    <property type="entry name" value="NagB/RpiA/CoA transferase-like"/>
    <property type="match status" value="1"/>
</dbReference>
<dbReference type="STRING" id="196109.A0A136IQN1"/>
<protein>
    <recommendedName>
        <fullName evidence="6">Glucosamine-6-phosphate isomerase</fullName>
        <ecNumber evidence="6">3.5.99.6</ecNumber>
    </recommendedName>
    <alternativeName>
        <fullName evidence="6">Glucosamine-6-phosphate isomerase</fullName>
    </alternativeName>
</protein>
<gene>
    <name evidence="8" type="ORF">Micbo1qcDRAFT_208245</name>
</gene>
<evidence type="ECO:0000256" key="1">
    <source>
        <dbReference type="ARBA" id="ARBA00000644"/>
    </source>
</evidence>
<dbReference type="GO" id="GO:0005975">
    <property type="term" value="P:carbohydrate metabolic process"/>
    <property type="evidence" value="ECO:0007669"/>
    <property type="project" value="InterPro"/>
</dbReference>
<dbReference type="GO" id="GO:0004342">
    <property type="term" value="F:glucosamine-6-phosphate deaminase activity"/>
    <property type="evidence" value="ECO:0007669"/>
    <property type="project" value="UniProtKB-UniRule"/>
</dbReference>
<dbReference type="PANTHER" id="PTHR11280:SF5">
    <property type="entry name" value="GLUCOSAMINE-6-PHOSPHATE ISOMERASE"/>
    <property type="match status" value="1"/>
</dbReference>
<dbReference type="GO" id="GO:0042802">
    <property type="term" value="F:identical protein binding"/>
    <property type="evidence" value="ECO:0007669"/>
    <property type="project" value="TreeGrafter"/>
</dbReference>
<evidence type="ECO:0000256" key="2">
    <source>
        <dbReference type="ARBA" id="ARBA00005526"/>
    </source>
</evidence>
<dbReference type="Proteomes" id="UP000070501">
    <property type="component" value="Unassembled WGS sequence"/>
</dbReference>
<dbReference type="GO" id="GO:0006046">
    <property type="term" value="P:N-acetylglucosamine catabolic process"/>
    <property type="evidence" value="ECO:0007669"/>
    <property type="project" value="TreeGrafter"/>
</dbReference>
<evidence type="ECO:0000256" key="6">
    <source>
        <dbReference type="RuleBase" id="RU361197"/>
    </source>
</evidence>
<dbReference type="AlphaFoldDB" id="A0A136IQN1"/>
<dbReference type="HAMAP" id="MF_01241">
    <property type="entry name" value="GlcN6P_deamin"/>
    <property type="match status" value="1"/>
</dbReference>
<reference evidence="9" key="1">
    <citation type="submission" date="2016-02" db="EMBL/GenBank/DDBJ databases">
        <title>Draft genome sequence of Microdochium bolleyi, a fungal endophyte of beachgrass.</title>
        <authorList>
            <consortium name="DOE Joint Genome Institute"/>
            <person name="David A.S."/>
            <person name="May G."/>
            <person name="Haridas S."/>
            <person name="Lim J."/>
            <person name="Wang M."/>
            <person name="Labutti K."/>
            <person name="Lipzen A."/>
            <person name="Barry K."/>
            <person name="Grigoriev I.V."/>
        </authorList>
    </citation>
    <scope>NUCLEOTIDE SEQUENCE [LARGE SCALE GENOMIC DNA]</scope>
    <source>
        <strain evidence="9">J235TASD1</strain>
    </source>
</reference>
<accession>A0A136IQN1</accession>
<comment type="similarity">
    <text evidence="2 6">Belongs to the glucosamine/galactosamine-6-phosphate isomerase family.</text>
</comment>
<comment type="function">
    <text evidence="5">Catalyzes the reversible conversion of alpha-D-glucosamine 6-phosphate (GlcN-6P) into beta-D-fructose 6-phosphate (Fru-6P) and ammonium ion, a regulatory reaction step in de novo uridine diphosphate-N-acetyl-alpha-D-glucosamine (UDP-GlcNAc) biosynthesis via hexosamine pathway.</text>
</comment>
<keyword evidence="4 6" id="KW-0119">Carbohydrate metabolism</keyword>
<sequence>MRLVIRETPSTASSYVAEYIIQRINAFSPTAEHPFVLGLPTGSSPVQIYKLLINAHRAGRVSFRDVVTFNMDEYVGLPREHPESYHSFMHRHFFNHIDIQPSNINLLDGNAASLRDECVRYEAKIRSAGGIELFLGGVGSDGHIAFNEPGSSLASRTRVKSLAAETRWANARFFGGDADAVPSMALTVGVQTIMDAREVVIIATGHGKALAVQQAVEGAVSHLCTLSCLQMHPCSMVVVDEDATAEMKVKTVKYFRGVETTMRQQQPSTPTSETLEPMVMVVPDSPESLPVALDDLQPDNMASRIKWSGKLAARSATMPMSMYQ</sequence>
<dbReference type="FunFam" id="3.40.50.1360:FF:000002">
    <property type="entry name" value="Glucosamine-6-phosphate deaminase"/>
    <property type="match status" value="1"/>
</dbReference>
<evidence type="ECO:0000256" key="4">
    <source>
        <dbReference type="ARBA" id="ARBA00023277"/>
    </source>
</evidence>
<keyword evidence="9" id="KW-1185">Reference proteome</keyword>
<dbReference type="GO" id="GO:0006043">
    <property type="term" value="P:glucosamine catabolic process"/>
    <property type="evidence" value="ECO:0007669"/>
    <property type="project" value="TreeGrafter"/>
</dbReference>
<dbReference type="PANTHER" id="PTHR11280">
    <property type="entry name" value="GLUCOSAMINE-6-PHOSPHATE ISOMERASE"/>
    <property type="match status" value="1"/>
</dbReference>
<dbReference type="NCBIfam" id="TIGR00502">
    <property type="entry name" value="nagB"/>
    <property type="match status" value="1"/>
</dbReference>
<keyword evidence="3 6" id="KW-0378">Hydrolase</keyword>
<evidence type="ECO:0000256" key="5">
    <source>
        <dbReference type="ARBA" id="ARBA00049961"/>
    </source>
</evidence>
<evidence type="ECO:0000256" key="3">
    <source>
        <dbReference type="ARBA" id="ARBA00022801"/>
    </source>
</evidence>
<dbReference type="InterPro" id="IPR006148">
    <property type="entry name" value="Glc/Gal-6P_isomerase"/>
</dbReference>
<evidence type="ECO:0000313" key="8">
    <source>
        <dbReference type="EMBL" id="KXJ87214.1"/>
    </source>
</evidence>
<dbReference type="InterPro" id="IPR018321">
    <property type="entry name" value="Glucosamine6P_isomerase_CS"/>
</dbReference>
<dbReference type="EMBL" id="KQ964263">
    <property type="protein sequence ID" value="KXJ87214.1"/>
    <property type="molecule type" value="Genomic_DNA"/>
</dbReference>
<evidence type="ECO:0000313" key="9">
    <source>
        <dbReference type="Proteomes" id="UP000070501"/>
    </source>
</evidence>
<dbReference type="InParanoid" id="A0A136IQN1"/>
<feature type="domain" description="Glucosamine/galactosamine-6-phosphate isomerase" evidence="7">
    <location>
        <begin position="9"/>
        <end position="237"/>
    </location>
</feature>
<dbReference type="GO" id="GO:0005829">
    <property type="term" value="C:cytosol"/>
    <property type="evidence" value="ECO:0007669"/>
    <property type="project" value="UniProtKB-ARBA"/>
</dbReference>
<name>A0A136IQN1_9PEZI</name>
<dbReference type="CDD" id="cd01399">
    <property type="entry name" value="GlcN6P_deaminase"/>
    <property type="match status" value="1"/>
</dbReference>
<dbReference type="PROSITE" id="PS01161">
    <property type="entry name" value="GLC_GALNAC_ISOMERASE"/>
    <property type="match status" value="1"/>
</dbReference>
<comment type="catalytic activity">
    <reaction evidence="1 6">
        <text>alpha-D-glucosamine 6-phosphate + H2O = beta-D-fructose 6-phosphate + NH4(+)</text>
        <dbReference type="Rhea" id="RHEA:12172"/>
        <dbReference type="ChEBI" id="CHEBI:15377"/>
        <dbReference type="ChEBI" id="CHEBI:28938"/>
        <dbReference type="ChEBI" id="CHEBI:57634"/>
        <dbReference type="ChEBI" id="CHEBI:75989"/>
        <dbReference type="EC" id="3.5.99.6"/>
    </reaction>
</comment>
<dbReference type="InterPro" id="IPR004547">
    <property type="entry name" value="Glucosamine6P_isomerase"/>
</dbReference>
<dbReference type="Pfam" id="PF01182">
    <property type="entry name" value="Glucosamine_iso"/>
    <property type="match status" value="1"/>
</dbReference>
<organism evidence="8 9">
    <name type="scientific">Microdochium bolleyi</name>
    <dbReference type="NCBI Taxonomy" id="196109"/>
    <lineage>
        <taxon>Eukaryota</taxon>
        <taxon>Fungi</taxon>
        <taxon>Dikarya</taxon>
        <taxon>Ascomycota</taxon>
        <taxon>Pezizomycotina</taxon>
        <taxon>Sordariomycetes</taxon>
        <taxon>Xylariomycetidae</taxon>
        <taxon>Xylariales</taxon>
        <taxon>Microdochiaceae</taxon>
        <taxon>Microdochium</taxon>
    </lineage>
</organism>
<dbReference type="Gene3D" id="3.40.50.1360">
    <property type="match status" value="1"/>
</dbReference>
<evidence type="ECO:0000259" key="7">
    <source>
        <dbReference type="Pfam" id="PF01182"/>
    </source>
</evidence>